<dbReference type="Proteomes" id="UP001163603">
    <property type="component" value="Chromosome 3"/>
</dbReference>
<evidence type="ECO:0000313" key="2">
    <source>
        <dbReference type="Proteomes" id="UP001163603"/>
    </source>
</evidence>
<name>A0ACC0Z429_9ROSI</name>
<proteinExistence type="predicted"/>
<accession>A0ACC0Z429</accession>
<organism evidence="1 2">
    <name type="scientific">Pistacia integerrima</name>
    <dbReference type="NCBI Taxonomy" id="434235"/>
    <lineage>
        <taxon>Eukaryota</taxon>
        <taxon>Viridiplantae</taxon>
        <taxon>Streptophyta</taxon>
        <taxon>Embryophyta</taxon>
        <taxon>Tracheophyta</taxon>
        <taxon>Spermatophyta</taxon>
        <taxon>Magnoliopsida</taxon>
        <taxon>eudicotyledons</taxon>
        <taxon>Gunneridae</taxon>
        <taxon>Pentapetalae</taxon>
        <taxon>rosids</taxon>
        <taxon>malvids</taxon>
        <taxon>Sapindales</taxon>
        <taxon>Anacardiaceae</taxon>
        <taxon>Pistacia</taxon>
    </lineage>
</organism>
<comment type="caution">
    <text evidence="1">The sequence shown here is derived from an EMBL/GenBank/DDBJ whole genome shotgun (WGS) entry which is preliminary data.</text>
</comment>
<evidence type="ECO:0000313" key="1">
    <source>
        <dbReference type="EMBL" id="KAJ0045930.1"/>
    </source>
</evidence>
<sequence>MACEIGDIKYDEEYVLNGRGMKLFTCSWVPFNQGTQSFNLHLPWLRYGVQHHHEQSCLLSIPGTATRLANAGFACYGIDYQGHGKSDGLEAYITNFDDLVDDCSTHFTNICERKENKGKMRYLLGESMGGSMALLLHRKKGDYWDGAILVAPMCKIADELKPHPVVISVLNQLGKIIPTWKIIPTQDIVDVAFKMPEVREKVRANQYCYKGRPRLKTGQELLRVCIDLEQNLQEVALPFMVLHGEDDRVTDPGVSKQLYNVASSADKTLKLYPGMWHGLLYGEPLENIEIVFRDIINWLEEKVSMGNSRLERELKHAHDDFKNNV</sequence>
<gene>
    <name evidence="1" type="ORF">Pint_06193</name>
</gene>
<keyword evidence="2" id="KW-1185">Reference proteome</keyword>
<protein>
    <submittedName>
        <fullName evidence="1">Uncharacterized protein</fullName>
    </submittedName>
</protein>
<reference evidence="2" key="1">
    <citation type="journal article" date="2023" name="G3 (Bethesda)">
        <title>Genome assembly and association tests identify interacting loci associated with vigor, precocity, and sex in interspecific pistachio rootstocks.</title>
        <authorList>
            <person name="Palmer W."/>
            <person name="Jacygrad E."/>
            <person name="Sagayaradj S."/>
            <person name="Cavanaugh K."/>
            <person name="Han R."/>
            <person name="Bertier L."/>
            <person name="Beede B."/>
            <person name="Kafkas S."/>
            <person name="Golino D."/>
            <person name="Preece J."/>
            <person name="Michelmore R."/>
        </authorList>
    </citation>
    <scope>NUCLEOTIDE SEQUENCE [LARGE SCALE GENOMIC DNA]</scope>
</reference>
<dbReference type="EMBL" id="CM047738">
    <property type="protein sequence ID" value="KAJ0045930.1"/>
    <property type="molecule type" value="Genomic_DNA"/>
</dbReference>